<evidence type="ECO:0000256" key="1">
    <source>
        <dbReference type="SAM" id="MobiDB-lite"/>
    </source>
</evidence>
<feature type="transmembrane region" description="Helical" evidence="2">
    <location>
        <begin position="275"/>
        <end position="299"/>
    </location>
</feature>
<gene>
    <name evidence="3" type="ORF">FOL47_009717</name>
</gene>
<feature type="region of interest" description="Disordered" evidence="1">
    <location>
        <begin position="451"/>
        <end position="470"/>
    </location>
</feature>
<feature type="transmembrane region" description="Helical" evidence="2">
    <location>
        <begin position="239"/>
        <end position="263"/>
    </location>
</feature>
<reference evidence="3 4" key="1">
    <citation type="submission" date="2020-04" db="EMBL/GenBank/DDBJ databases">
        <title>Perkinsus chesapeaki whole genome sequence.</title>
        <authorList>
            <person name="Bogema D.R."/>
        </authorList>
    </citation>
    <scope>NUCLEOTIDE SEQUENCE [LARGE SCALE GENOMIC DNA]</scope>
    <source>
        <strain evidence="3">ATCC PRA-425</strain>
    </source>
</reference>
<feature type="compositionally biased region" description="Basic and acidic residues" evidence="1">
    <location>
        <begin position="451"/>
        <end position="466"/>
    </location>
</feature>
<feature type="compositionally biased region" description="Acidic residues" evidence="1">
    <location>
        <begin position="493"/>
        <end position="503"/>
    </location>
</feature>
<dbReference type="AlphaFoldDB" id="A0A7J6L6M5"/>
<feature type="region of interest" description="Disordered" evidence="1">
    <location>
        <begin position="477"/>
        <end position="551"/>
    </location>
</feature>
<evidence type="ECO:0000256" key="2">
    <source>
        <dbReference type="SAM" id="Phobius"/>
    </source>
</evidence>
<feature type="transmembrane region" description="Helical" evidence="2">
    <location>
        <begin position="175"/>
        <end position="191"/>
    </location>
</feature>
<feature type="transmembrane region" description="Helical" evidence="2">
    <location>
        <begin position="28"/>
        <end position="50"/>
    </location>
</feature>
<keyword evidence="2" id="KW-1133">Transmembrane helix</keyword>
<evidence type="ECO:0000313" key="3">
    <source>
        <dbReference type="EMBL" id="KAF4654865.1"/>
    </source>
</evidence>
<evidence type="ECO:0000313" key="4">
    <source>
        <dbReference type="Proteomes" id="UP000591131"/>
    </source>
</evidence>
<protein>
    <submittedName>
        <fullName evidence="3">Uncharacterized protein</fullName>
    </submittedName>
</protein>
<dbReference type="EMBL" id="JAAPAO010000698">
    <property type="protein sequence ID" value="KAF4654865.1"/>
    <property type="molecule type" value="Genomic_DNA"/>
</dbReference>
<feature type="transmembrane region" description="Helical" evidence="2">
    <location>
        <begin position="386"/>
        <end position="405"/>
    </location>
</feature>
<proteinExistence type="predicted"/>
<dbReference type="Proteomes" id="UP000591131">
    <property type="component" value="Unassembled WGS sequence"/>
</dbReference>
<name>A0A7J6L6M5_PERCH</name>
<accession>A0A7J6L6M5</accession>
<feature type="transmembrane region" description="Helical" evidence="2">
    <location>
        <begin position="197"/>
        <end position="218"/>
    </location>
</feature>
<organism evidence="3 4">
    <name type="scientific">Perkinsus chesapeaki</name>
    <name type="common">Clam parasite</name>
    <name type="synonym">Perkinsus andrewsi</name>
    <dbReference type="NCBI Taxonomy" id="330153"/>
    <lineage>
        <taxon>Eukaryota</taxon>
        <taxon>Sar</taxon>
        <taxon>Alveolata</taxon>
        <taxon>Perkinsozoa</taxon>
        <taxon>Perkinsea</taxon>
        <taxon>Perkinsida</taxon>
        <taxon>Perkinsidae</taxon>
        <taxon>Perkinsus</taxon>
    </lineage>
</organism>
<comment type="caution">
    <text evidence="3">The sequence shown here is derived from an EMBL/GenBank/DDBJ whole genome shotgun (WGS) entry which is preliminary data.</text>
</comment>
<feature type="transmembrane region" description="Helical" evidence="2">
    <location>
        <begin position="89"/>
        <end position="113"/>
    </location>
</feature>
<keyword evidence="4" id="KW-1185">Reference proteome</keyword>
<keyword evidence="2" id="KW-0812">Transmembrane</keyword>
<dbReference type="OrthoDB" id="436467at2759"/>
<keyword evidence="2" id="KW-0472">Membrane</keyword>
<feature type="transmembrane region" description="Helical" evidence="2">
    <location>
        <begin position="348"/>
        <end position="366"/>
    </location>
</feature>
<sequence length="551" mass="63176">MNISRSSTASKEARRSSVASSSSRAVSLLRLVFAVVLTAWWIWIICQLMFSSDVIRQLLERTSLAFNESRHLASDTWMLMKEYSRVGRLWLFVVAPFFMDLWNLVMEVAWPFLREKIFPVFQKYLIPVARDYIWPFLVTKVWPMLERLPLDLRVAILWIGGVLMLRKLYPKAKHLTILPIAWFIWRGYYYMLPEKYVRIPMVVGATVVPLVESLRIYFSTKADSSKLSRDEKVALRGYLCYWAIFPIFLVIDYVFVTFLGTIIDDDVAKKVNCGYNAACLIILVWMLGYGGVLTTFDFARKVLWALMGQQVWVISSAVSKYVKEKIDEHGTLWKLGVYWSKFQRIVTANSRTLLMRLFTFAVWPWYMVETGKTVSKKAYWDYRPSLAFALLFLSTELLVSPRLFFPLSTMFNMAHMPIVFGLKYFGEFMLDSTGKICSTLFEKLKPHDVEKSVEKTQDSRIPEPTKRFGGTEIAKAASEAQERILSSPAQDPPEVELPAEESEVMSTEANVGTPETAAADDTEIEKGPRRSSRLSTVRQRVSGGGSPPPVE</sequence>